<dbReference type="Gene3D" id="1.10.10.10">
    <property type="entry name" value="Winged helix-like DNA-binding domain superfamily/Winged helix DNA-binding domain"/>
    <property type="match status" value="1"/>
</dbReference>
<protein>
    <submittedName>
        <fullName evidence="5">Transcriptional regulator, RpiR family</fullName>
    </submittedName>
</protein>
<organism evidence="5 6">
    <name type="scientific">Vagococcus fluvialis bH819</name>
    <dbReference type="NCBI Taxonomy" id="1255619"/>
    <lineage>
        <taxon>Bacteria</taxon>
        <taxon>Bacillati</taxon>
        <taxon>Bacillota</taxon>
        <taxon>Bacilli</taxon>
        <taxon>Lactobacillales</taxon>
        <taxon>Enterococcaceae</taxon>
        <taxon>Vagococcus</taxon>
    </lineage>
</organism>
<dbReference type="GO" id="GO:0097367">
    <property type="term" value="F:carbohydrate derivative binding"/>
    <property type="evidence" value="ECO:0007669"/>
    <property type="project" value="InterPro"/>
</dbReference>
<dbReference type="OrthoDB" id="1648815at2"/>
<feature type="domain" description="HTH rpiR-type" evidence="4">
    <location>
        <begin position="1"/>
        <end position="77"/>
    </location>
</feature>
<gene>
    <name evidence="5" type="ORF">FM121_14200</name>
</gene>
<dbReference type="Proteomes" id="UP000195918">
    <property type="component" value="Unassembled WGS sequence"/>
</dbReference>
<evidence type="ECO:0000313" key="6">
    <source>
        <dbReference type="Proteomes" id="UP000195918"/>
    </source>
</evidence>
<keyword evidence="6" id="KW-1185">Reference proteome</keyword>
<evidence type="ECO:0000313" key="5">
    <source>
        <dbReference type="EMBL" id="SLM87248.1"/>
    </source>
</evidence>
<dbReference type="GO" id="GO:0003700">
    <property type="term" value="F:DNA-binding transcription factor activity"/>
    <property type="evidence" value="ECO:0007669"/>
    <property type="project" value="InterPro"/>
</dbReference>
<sequence length="259" mass="29990">MELMELINKNFKLLSELDKEFLSFVLENQDKIDQLTIDELSRKTYISKSTIIRLMKKLGFSGYSEFKFSLKRSKANKKFMKEDVDLIKSQSADLSKTLNELNHYDMTGVLETVDSSHIIYCYGTGFSQRKSVEEFSKQLIGCGKRVIVIPNQTELEMTLPMITNQDCIFISSLSGETRVLKDTILEFNIKRIPIISVTRSGNNFLSQHANHRLVYYMTELGVRDGIEMVSFLTMHMVFDYVIRSYMTYGYYLEGLDDTV</sequence>
<dbReference type="Gene3D" id="3.40.50.10490">
    <property type="entry name" value="Glucose-6-phosphate isomerase like protein, domain 1"/>
    <property type="match status" value="1"/>
</dbReference>
<keyword evidence="3" id="KW-0804">Transcription</keyword>
<dbReference type="InterPro" id="IPR036388">
    <property type="entry name" value="WH-like_DNA-bd_sf"/>
</dbReference>
<dbReference type="InterPro" id="IPR047640">
    <property type="entry name" value="RpiR-like"/>
</dbReference>
<dbReference type="PANTHER" id="PTHR30514:SF1">
    <property type="entry name" value="HTH-TYPE TRANSCRIPTIONAL REGULATOR HEXR-RELATED"/>
    <property type="match status" value="1"/>
</dbReference>
<dbReference type="InterPro" id="IPR001347">
    <property type="entry name" value="SIS_dom"/>
</dbReference>
<evidence type="ECO:0000259" key="4">
    <source>
        <dbReference type="PROSITE" id="PS51071"/>
    </source>
</evidence>
<dbReference type="InterPro" id="IPR009057">
    <property type="entry name" value="Homeodomain-like_sf"/>
</dbReference>
<dbReference type="InterPro" id="IPR035472">
    <property type="entry name" value="RpiR-like_SIS"/>
</dbReference>
<dbReference type="PROSITE" id="PS51071">
    <property type="entry name" value="HTH_RPIR"/>
    <property type="match status" value="1"/>
</dbReference>
<dbReference type="GO" id="GO:1901135">
    <property type="term" value="P:carbohydrate derivative metabolic process"/>
    <property type="evidence" value="ECO:0007669"/>
    <property type="project" value="InterPro"/>
</dbReference>
<dbReference type="EMBL" id="FWFD01000022">
    <property type="protein sequence ID" value="SLM87248.1"/>
    <property type="molecule type" value="Genomic_DNA"/>
</dbReference>
<dbReference type="RefSeq" id="WP_086952864.1">
    <property type="nucleotide sequence ID" value="NZ_FWFD01000022.1"/>
</dbReference>
<accession>A0A1X6WSI6</accession>
<keyword evidence="1" id="KW-0805">Transcription regulation</keyword>
<dbReference type="AlphaFoldDB" id="A0A1X6WSI6"/>
<dbReference type="InterPro" id="IPR046348">
    <property type="entry name" value="SIS_dom_sf"/>
</dbReference>
<evidence type="ECO:0000256" key="2">
    <source>
        <dbReference type="ARBA" id="ARBA00023125"/>
    </source>
</evidence>
<name>A0A1X6WSI6_9ENTE</name>
<dbReference type="Pfam" id="PF01380">
    <property type="entry name" value="SIS"/>
    <property type="match status" value="1"/>
</dbReference>
<reference evidence="6" key="1">
    <citation type="submission" date="2017-02" db="EMBL/GenBank/DDBJ databases">
        <authorList>
            <person name="Dridi B."/>
        </authorList>
    </citation>
    <scope>NUCLEOTIDE SEQUENCE [LARGE SCALE GENOMIC DNA]</scope>
    <source>
        <strain evidence="6">bH819</strain>
    </source>
</reference>
<dbReference type="PANTHER" id="PTHR30514">
    <property type="entry name" value="GLUCOKINASE"/>
    <property type="match status" value="1"/>
</dbReference>
<keyword evidence="2" id="KW-0238">DNA-binding</keyword>
<dbReference type="Pfam" id="PF01418">
    <property type="entry name" value="HTH_6"/>
    <property type="match status" value="1"/>
</dbReference>
<dbReference type="SUPFAM" id="SSF46689">
    <property type="entry name" value="Homeodomain-like"/>
    <property type="match status" value="1"/>
</dbReference>
<proteinExistence type="predicted"/>
<dbReference type="GO" id="GO:0003677">
    <property type="term" value="F:DNA binding"/>
    <property type="evidence" value="ECO:0007669"/>
    <property type="project" value="UniProtKB-KW"/>
</dbReference>
<evidence type="ECO:0000256" key="1">
    <source>
        <dbReference type="ARBA" id="ARBA00023015"/>
    </source>
</evidence>
<dbReference type="InterPro" id="IPR000281">
    <property type="entry name" value="HTH_RpiR"/>
</dbReference>
<evidence type="ECO:0000256" key="3">
    <source>
        <dbReference type="ARBA" id="ARBA00023163"/>
    </source>
</evidence>
<dbReference type="SUPFAM" id="SSF53697">
    <property type="entry name" value="SIS domain"/>
    <property type="match status" value="1"/>
</dbReference>
<dbReference type="CDD" id="cd05013">
    <property type="entry name" value="SIS_RpiR"/>
    <property type="match status" value="1"/>
</dbReference>